<protein>
    <submittedName>
        <fullName evidence="1">Gamma-glutamyl-gamma-aminobutyrate hydrolase family protein</fullName>
    </submittedName>
</protein>
<gene>
    <name evidence="1" type="ORF">GHC57_03840</name>
</gene>
<dbReference type="SUPFAM" id="SSF52317">
    <property type="entry name" value="Class I glutamine amidotransferase-like"/>
    <property type="match status" value="1"/>
</dbReference>
<organism evidence="1 2">
    <name type="scientific">Roseospira navarrensis</name>
    <dbReference type="NCBI Taxonomy" id="140058"/>
    <lineage>
        <taxon>Bacteria</taxon>
        <taxon>Pseudomonadati</taxon>
        <taxon>Pseudomonadota</taxon>
        <taxon>Alphaproteobacteria</taxon>
        <taxon>Rhodospirillales</taxon>
        <taxon>Rhodospirillaceae</taxon>
        <taxon>Roseospira</taxon>
    </lineage>
</organism>
<dbReference type="Proteomes" id="UP000434582">
    <property type="component" value="Unassembled WGS sequence"/>
</dbReference>
<dbReference type="GO" id="GO:0006598">
    <property type="term" value="P:polyamine catabolic process"/>
    <property type="evidence" value="ECO:0007669"/>
    <property type="project" value="TreeGrafter"/>
</dbReference>
<keyword evidence="1" id="KW-0378">Hydrolase</keyword>
<dbReference type="EMBL" id="WIVE01000006">
    <property type="protein sequence ID" value="MQX35643.1"/>
    <property type="molecule type" value="Genomic_DNA"/>
</dbReference>
<dbReference type="InterPro" id="IPR044668">
    <property type="entry name" value="PuuD-like"/>
</dbReference>
<proteinExistence type="predicted"/>
<reference evidence="1 2" key="1">
    <citation type="submission" date="2019-10" db="EMBL/GenBank/DDBJ databases">
        <title>Draft whole-genome sequence of the purple nonsulfur photosynthetic bacterium Roseospira navarrensis DSM 15114.</title>
        <authorList>
            <person name="Kyndt J.A."/>
            <person name="Meyer T.E."/>
        </authorList>
    </citation>
    <scope>NUCLEOTIDE SEQUENCE [LARGE SCALE GENOMIC DNA]</scope>
    <source>
        <strain evidence="1 2">DSM 15114</strain>
    </source>
</reference>
<dbReference type="Pfam" id="PF07722">
    <property type="entry name" value="Peptidase_C26"/>
    <property type="match status" value="1"/>
</dbReference>
<dbReference type="AlphaFoldDB" id="A0A7X1ZC83"/>
<dbReference type="GO" id="GO:0005829">
    <property type="term" value="C:cytosol"/>
    <property type="evidence" value="ECO:0007669"/>
    <property type="project" value="TreeGrafter"/>
</dbReference>
<dbReference type="PANTHER" id="PTHR43235">
    <property type="entry name" value="GLUTAMINE AMIDOTRANSFERASE PB2B2.05-RELATED"/>
    <property type="match status" value="1"/>
</dbReference>
<dbReference type="OrthoDB" id="9813383at2"/>
<dbReference type="PROSITE" id="PS51273">
    <property type="entry name" value="GATASE_TYPE_1"/>
    <property type="match status" value="1"/>
</dbReference>
<dbReference type="PANTHER" id="PTHR43235:SF1">
    <property type="entry name" value="GLUTAMINE AMIDOTRANSFERASE PB2B2.05-RELATED"/>
    <property type="match status" value="1"/>
</dbReference>
<dbReference type="InterPro" id="IPR011697">
    <property type="entry name" value="Peptidase_C26"/>
</dbReference>
<comment type="caution">
    <text evidence="1">The sequence shown here is derived from an EMBL/GenBank/DDBJ whole genome shotgun (WGS) entry which is preliminary data.</text>
</comment>
<evidence type="ECO:0000313" key="2">
    <source>
        <dbReference type="Proteomes" id="UP000434582"/>
    </source>
</evidence>
<accession>A0A7X1ZC83</accession>
<keyword evidence="2" id="KW-1185">Reference proteome</keyword>
<dbReference type="GO" id="GO:0033969">
    <property type="term" value="F:gamma-glutamyl-gamma-aminobutyrate hydrolase activity"/>
    <property type="evidence" value="ECO:0007669"/>
    <property type="project" value="TreeGrafter"/>
</dbReference>
<dbReference type="CDD" id="cd01745">
    <property type="entry name" value="GATase1_2"/>
    <property type="match status" value="1"/>
</dbReference>
<name>A0A7X1ZC83_9PROT</name>
<evidence type="ECO:0000313" key="1">
    <source>
        <dbReference type="EMBL" id="MQX35643.1"/>
    </source>
</evidence>
<dbReference type="RefSeq" id="WP_153341343.1">
    <property type="nucleotide sequence ID" value="NZ_WIVE01000006.1"/>
</dbReference>
<sequence length="241" mass="25320">MSDRAPIIGITADAEEAGGYSKLPWYALRQNYAGVVAAAGGVPLILPHESALVGRYLDMIDGLMVTGGAFDVDPALFGAETRHASVTLKAGRTDFELAVLKGALDRDMPVLGICGGQQLLAVVLGGTLIQHIPGEVPGALAHEQPNPRTEPGHTVTIRPDTLLARITGQTSAAVNSAHHQAVKAVPDPVVVNAWTDTDGVIEGIEDPTRRFCLGVQWHPEYAIDPADTAIVKAFLEAAASR</sequence>
<dbReference type="InterPro" id="IPR029062">
    <property type="entry name" value="Class_I_gatase-like"/>
</dbReference>
<dbReference type="Gene3D" id="3.40.50.880">
    <property type="match status" value="1"/>
</dbReference>